<organism evidence="8 9">
    <name type="scientific">Limulus polyphemus</name>
    <name type="common">Atlantic horseshoe crab</name>
    <dbReference type="NCBI Taxonomy" id="6850"/>
    <lineage>
        <taxon>Eukaryota</taxon>
        <taxon>Metazoa</taxon>
        <taxon>Ecdysozoa</taxon>
        <taxon>Arthropoda</taxon>
        <taxon>Chelicerata</taxon>
        <taxon>Merostomata</taxon>
        <taxon>Xiphosura</taxon>
        <taxon>Limulidae</taxon>
        <taxon>Limulus</taxon>
    </lineage>
</organism>
<sequence>MGKKKENLGRSLIRSHGEKGKNNERRQSLKHTTDLPDGYDWARLNLRSVTEQNDLDEFLATAELAGTEFIAEKLNIQFVNPKTRIGLLSEEEKKAIKEAQENNKKLLSIPRRPQWDYNTTPEQLDQNEKDRFLEWRRQLSQLEETEHLILTPYEKNLQFWRQLWRVVEKSDIIVQIVDARNPLLFRSEDLEQYVKEIDENKHNLILINKADFLTADQREAWAVYFTQLGVKAIFFSALQQNADEISDVNTSFEQSQETEGISSSRTQDDLGYREATDHTLNNLYTNEGQEQLESTSANSEVKDQPVSSICKKGQSQNTSEYAEPKNLTSSSLFSREHLITFFKTYNGDKKVKGGATTVGLVGYPNVGKSSTINALLKSKKVSVSTTPGKTKHFQVSFCVNNSL</sequence>
<evidence type="ECO:0000256" key="2">
    <source>
        <dbReference type="ARBA" id="ARBA00022741"/>
    </source>
</evidence>
<feature type="compositionally biased region" description="Basic and acidic residues" evidence="6">
    <location>
        <begin position="15"/>
        <end position="34"/>
    </location>
</feature>
<keyword evidence="8" id="KW-1185">Reference proteome</keyword>
<feature type="compositionally biased region" description="Polar residues" evidence="6">
    <location>
        <begin position="289"/>
        <end position="299"/>
    </location>
</feature>
<name>A0ABM1RUV0_LIMPO</name>
<evidence type="ECO:0000256" key="6">
    <source>
        <dbReference type="SAM" id="MobiDB-lite"/>
    </source>
</evidence>
<proteinExistence type="predicted"/>
<keyword evidence="4" id="KW-0342">GTP-binding</keyword>
<evidence type="ECO:0000256" key="4">
    <source>
        <dbReference type="ARBA" id="ARBA00023134"/>
    </source>
</evidence>
<feature type="region of interest" description="Disordered" evidence="6">
    <location>
        <begin position="289"/>
        <end position="325"/>
    </location>
</feature>
<feature type="compositionally biased region" description="Polar residues" evidence="6">
    <location>
        <begin position="313"/>
        <end position="325"/>
    </location>
</feature>
<evidence type="ECO:0000256" key="1">
    <source>
        <dbReference type="ARBA" id="ARBA00022490"/>
    </source>
</evidence>
<dbReference type="CDD" id="cd01857">
    <property type="entry name" value="HSR1_MMR1"/>
    <property type="match status" value="1"/>
</dbReference>
<gene>
    <name evidence="9" type="primary">LOC106475298</name>
</gene>
<accession>A0ABM1RUV0</accession>
<dbReference type="SUPFAM" id="SSF52540">
    <property type="entry name" value="P-loop containing nucleoside triphosphate hydrolases"/>
    <property type="match status" value="1"/>
</dbReference>
<feature type="region of interest" description="Disordered" evidence="6">
    <location>
        <begin position="1"/>
        <end position="34"/>
    </location>
</feature>
<evidence type="ECO:0000256" key="3">
    <source>
        <dbReference type="ARBA" id="ARBA00022801"/>
    </source>
</evidence>
<keyword evidence="1" id="KW-0963">Cytoplasm</keyword>
<dbReference type="GeneID" id="106475298"/>
<dbReference type="Gene3D" id="3.40.50.300">
    <property type="entry name" value="P-loop containing nucleotide triphosphate hydrolases"/>
    <property type="match status" value="1"/>
</dbReference>
<evidence type="ECO:0000256" key="5">
    <source>
        <dbReference type="ARBA" id="ARBA00040145"/>
    </source>
</evidence>
<evidence type="ECO:0000259" key="7">
    <source>
        <dbReference type="Pfam" id="PF01926"/>
    </source>
</evidence>
<dbReference type="RefSeq" id="XP_022235155.1">
    <property type="nucleotide sequence ID" value="XM_022379447.1"/>
</dbReference>
<keyword evidence="2" id="KW-0547">Nucleotide-binding</keyword>
<dbReference type="InterPro" id="IPR006073">
    <property type="entry name" value="GTP-bd"/>
</dbReference>
<feature type="domain" description="G" evidence="7">
    <location>
        <begin position="357"/>
        <end position="395"/>
    </location>
</feature>
<dbReference type="PANTHER" id="PTHR45709:SF2">
    <property type="entry name" value="LARGE SUBUNIT GTPASE 1 HOMOLOG"/>
    <property type="match status" value="1"/>
</dbReference>
<evidence type="ECO:0000313" key="9">
    <source>
        <dbReference type="RefSeq" id="XP_022235155.1"/>
    </source>
</evidence>
<evidence type="ECO:0000313" key="8">
    <source>
        <dbReference type="Proteomes" id="UP000694941"/>
    </source>
</evidence>
<dbReference type="InterPro" id="IPR027417">
    <property type="entry name" value="P-loop_NTPase"/>
</dbReference>
<protein>
    <recommendedName>
        <fullName evidence="5">Large subunit GTPase 1 homolog</fullName>
    </recommendedName>
</protein>
<dbReference type="Pfam" id="PF01926">
    <property type="entry name" value="MMR_HSR1"/>
    <property type="match status" value="1"/>
</dbReference>
<keyword evidence="3" id="KW-0378">Hydrolase</keyword>
<dbReference type="Proteomes" id="UP000694941">
    <property type="component" value="Unplaced"/>
</dbReference>
<dbReference type="InterPro" id="IPR043358">
    <property type="entry name" value="GNL1-like"/>
</dbReference>
<reference evidence="9" key="1">
    <citation type="submission" date="2025-08" db="UniProtKB">
        <authorList>
            <consortium name="RefSeq"/>
        </authorList>
    </citation>
    <scope>IDENTIFICATION</scope>
    <source>
        <tissue evidence="9">Muscle</tissue>
    </source>
</reference>
<dbReference type="PANTHER" id="PTHR45709">
    <property type="entry name" value="LARGE SUBUNIT GTPASE 1 HOMOLOG-RELATED"/>
    <property type="match status" value="1"/>
</dbReference>